<evidence type="ECO:0000313" key="2">
    <source>
        <dbReference type="Proteomes" id="UP000245206"/>
    </source>
</evidence>
<dbReference type="InterPro" id="IPR025113">
    <property type="entry name" value="TRL-like"/>
</dbReference>
<organism evidence="1 2">
    <name type="scientific">Leptospira ellinghausenii</name>
    <dbReference type="NCBI Taxonomy" id="1917822"/>
    <lineage>
        <taxon>Bacteria</taxon>
        <taxon>Pseudomonadati</taxon>
        <taxon>Spirochaetota</taxon>
        <taxon>Spirochaetia</taxon>
        <taxon>Leptospirales</taxon>
        <taxon>Leptospiraceae</taxon>
        <taxon>Leptospira</taxon>
    </lineage>
</organism>
<comment type="caution">
    <text evidence="1">The sequence shown here is derived from an EMBL/GenBank/DDBJ whole genome shotgun (WGS) entry which is preliminary data.</text>
</comment>
<evidence type="ECO:0000313" key="1">
    <source>
        <dbReference type="EMBL" id="GBF42427.1"/>
    </source>
</evidence>
<protein>
    <recommendedName>
        <fullName evidence="3">TRL-like family protein</fullName>
    </recommendedName>
</protein>
<keyword evidence="2" id="KW-1185">Reference proteome</keyword>
<sequence>MIEPKFVKWILFLVFLVITTQNCRLGSLYREDNYPGKLGKAEGSVEGKACAFSYLYLISTGDASIEEAKRISNITKIRSVDIQVHSILTFVIVRHCLILTGEIER</sequence>
<name>A0A2P2DCS9_9LEPT</name>
<reference evidence="2" key="1">
    <citation type="journal article" date="2019" name="Microbiol. Immunol.">
        <title>Molecular and phenotypic characterization of Leptospira johnsonii sp. nov., Leptospira ellinghausenii sp. nov. and Leptospira ryugenii sp. nov. isolated from soil and water in Japan.</title>
        <authorList>
            <person name="Masuzawa T."/>
            <person name="Saito M."/>
            <person name="Nakao R."/>
            <person name="Nikaido Y."/>
            <person name="Matsumoto M."/>
            <person name="Ogawa M."/>
            <person name="Yokoyama M."/>
            <person name="Hidaka Y."/>
            <person name="Tomita J."/>
            <person name="Sakakibara K."/>
            <person name="Suzuki K."/>
            <person name="Yasuda S."/>
            <person name="Sato H."/>
            <person name="Yamaguchi M."/>
            <person name="Yoshida S.I."/>
            <person name="Koizumi N."/>
            <person name="Kawamura Y."/>
        </authorList>
    </citation>
    <scope>NUCLEOTIDE SEQUENCE [LARGE SCALE GENOMIC DNA]</scope>
    <source>
        <strain evidence="2">E18</strain>
    </source>
</reference>
<dbReference type="EMBL" id="BFAZ01000009">
    <property type="protein sequence ID" value="GBF42427.1"/>
    <property type="molecule type" value="Genomic_DNA"/>
</dbReference>
<dbReference type="RefSeq" id="WP_108959549.1">
    <property type="nucleotide sequence ID" value="NZ_BFAZ01000009.1"/>
</dbReference>
<dbReference type="Pfam" id="PF13146">
    <property type="entry name" value="TRL"/>
    <property type="match status" value="1"/>
</dbReference>
<evidence type="ECO:0008006" key="3">
    <source>
        <dbReference type="Google" id="ProtNLM"/>
    </source>
</evidence>
<gene>
    <name evidence="1" type="ORF">LPTSP2_17140</name>
</gene>
<dbReference type="AlphaFoldDB" id="A0A2P2DCS9"/>
<dbReference type="Proteomes" id="UP000245206">
    <property type="component" value="Unassembled WGS sequence"/>
</dbReference>
<accession>A0A2P2DCS9</accession>
<proteinExistence type="predicted"/>
<dbReference type="OrthoDB" id="332061at2"/>